<accession>A9UWD9</accession>
<evidence type="ECO:0000256" key="1">
    <source>
        <dbReference type="ARBA" id="ARBA00000885"/>
    </source>
</evidence>
<organism evidence="8 9">
    <name type="scientific">Monosiga brevicollis</name>
    <name type="common">Choanoflagellate</name>
    <dbReference type="NCBI Taxonomy" id="81824"/>
    <lineage>
        <taxon>Eukaryota</taxon>
        <taxon>Choanoflagellata</taxon>
        <taxon>Craspedida</taxon>
        <taxon>Salpingoecidae</taxon>
        <taxon>Monosiga</taxon>
    </lineage>
</organism>
<evidence type="ECO:0000256" key="3">
    <source>
        <dbReference type="ARBA" id="ARBA00012485"/>
    </source>
</evidence>
<evidence type="ECO:0000259" key="7">
    <source>
        <dbReference type="PROSITE" id="PS50237"/>
    </source>
</evidence>
<dbReference type="SMART" id="SM00119">
    <property type="entry name" value="HECTc"/>
    <property type="match status" value="1"/>
</dbReference>
<dbReference type="GeneID" id="5889804"/>
<dbReference type="InParanoid" id="A9UWD9"/>
<dbReference type="AlphaFoldDB" id="A9UWD9"/>
<feature type="non-terminal residue" evidence="8">
    <location>
        <position position="1"/>
    </location>
</feature>
<comment type="pathway">
    <text evidence="2">Protein modification; protein ubiquitination.</text>
</comment>
<comment type="caution">
    <text evidence="6">Lacks conserved residue(s) required for the propagation of feature annotation.</text>
</comment>
<dbReference type="FunFam" id="3.90.1750.10:FF:000085">
    <property type="entry name" value="Predicted protein"/>
    <property type="match status" value="1"/>
</dbReference>
<evidence type="ECO:0000256" key="4">
    <source>
        <dbReference type="ARBA" id="ARBA00022679"/>
    </source>
</evidence>
<comment type="catalytic activity">
    <reaction evidence="1">
        <text>S-ubiquitinyl-[E2 ubiquitin-conjugating enzyme]-L-cysteine + [acceptor protein]-L-lysine = [E2 ubiquitin-conjugating enzyme]-L-cysteine + N(6)-ubiquitinyl-[acceptor protein]-L-lysine.</text>
        <dbReference type="EC" id="2.3.2.26"/>
    </reaction>
</comment>
<dbReference type="EC" id="2.3.2.26" evidence="3"/>
<dbReference type="RefSeq" id="XP_001744597.1">
    <property type="nucleotide sequence ID" value="XM_001744545.1"/>
</dbReference>
<evidence type="ECO:0000256" key="6">
    <source>
        <dbReference type="PROSITE-ProRule" id="PRU00104"/>
    </source>
</evidence>
<dbReference type="Gene3D" id="3.90.1750.10">
    <property type="entry name" value="Hect, E3 ligase catalytic domains"/>
    <property type="match status" value="1"/>
</dbReference>
<reference evidence="8 9" key="1">
    <citation type="journal article" date="2008" name="Nature">
        <title>The genome of the choanoflagellate Monosiga brevicollis and the origin of metazoans.</title>
        <authorList>
            <consortium name="JGI Sequencing"/>
            <person name="King N."/>
            <person name="Westbrook M.J."/>
            <person name="Young S.L."/>
            <person name="Kuo A."/>
            <person name="Abedin M."/>
            <person name="Chapman J."/>
            <person name="Fairclough S."/>
            <person name="Hellsten U."/>
            <person name="Isogai Y."/>
            <person name="Letunic I."/>
            <person name="Marr M."/>
            <person name="Pincus D."/>
            <person name="Putnam N."/>
            <person name="Rokas A."/>
            <person name="Wright K.J."/>
            <person name="Zuzow R."/>
            <person name="Dirks W."/>
            <person name="Good M."/>
            <person name="Goodstein D."/>
            <person name="Lemons D."/>
            <person name="Li W."/>
            <person name="Lyons J.B."/>
            <person name="Morris A."/>
            <person name="Nichols S."/>
            <person name="Richter D.J."/>
            <person name="Salamov A."/>
            <person name="Bork P."/>
            <person name="Lim W.A."/>
            <person name="Manning G."/>
            <person name="Miller W.T."/>
            <person name="McGinnis W."/>
            <person name="Shapiro H."/>
            <person name="Tjian R."/>
            <person name="Grigoriev I.V."/>
            <person name="Rokhsar D."/>
        </authorList>
    </citation>
    <scope>NUCLEOTIDE SEQUENCE [LARGE SCALE GENOMIC DNA]</scope>
    <source>
        <strain evidence="9">MX1 / ATCC 50154</strain>
    </source>
</reference>
<dbReference type="Pfam" id="PF00632">
    <property type="entry name" value="HECT"/>
    <property type="match status" value="2"/>
</dbReference>
<dbReference type="InterPro" id="IPR050409">
    <property type="entry name" value="E3_ubiq-protein_ligase"/>
</dbReference>
<gene>
    <name evidence="8" type="ORF">MONBRDRAFT_15999</name>
</gene>
<dbReference type="InterPro" id="IPR000569">
    <property type="entry name" value="HECT_dom"/>
</dbReference>
<name>A9UWD9_MONBE</name>
<dbReference type="STRING" id="81824.A9UWD9"/>
<dbReference type="SUPFAM" id="SSF56204">
    <property type="entry name" value="Hect, E3 ligase catalytic domain"/>
    <property type="match status" value="1"/>
</dbReference>
<dbReference type="Gene3D" id="3.30.2410.10">
    <property type="entry name" value="Hect, E3 ligase catalytic domain"/>
    <property type="match status" value="1"/>
</dbReference>
<dbReference type="GO" id="GO:0061630">
    <property type="term" value="F:ubiquitin protein ligase activity"/>
    <property type="evidence" value="ECO:0007669"/>
    <property type="project" value="UniProtKB-EC"/>
</dbReference>
<dbReference type="InterPro" id="IPR035983">
    <property type="entry name" value="Hect_E3_ubiquitin_ligase"/>
</dbReference>
<dbReference type="PANTHER" id="PTHR11254">
    <property type="entry name" value="HECT DOMAIN UBIQUITIN-PROTEIN LIGASE"/>
    <property type="match status" value="1"/>
</dbReference>
<evidence type="ECO:0000313" key="8">
    <source>
        <dbReference type="EMBL" id="EDQ90546.1"/>
    </source>
</evidence>
<feature type="domain" description="HECT" evidence="7">
    <location>
        <begin position="51"/>
        <end position="209"/>
    </location>
</feature>
<sequence>PVQIRLEWLQEHLPGRLAAAESNGRAQHSPTLTVDRSALLDSSCQRLLRMDALELQRALDITFADEAGQGQGVVREWFNLLSKELFNPDYALFVDSEDGAIIHSGSHVNADHLSYYRFAGRLLALAIIHRITPGIQLSRVLICQMMGLPPSLQDLRLLDPQFVQSTQWLLDHDVEQAGLDLTFAVDVFEYGQQTTVELIPRGASIAVTEVVDEVQALVAGQHQLDVNAWRAHTEYRWGMSEAQRALLLQFATGSSKLPHGGFPALVRANGASLGQELLGSYQM</sequence>
<evidence type="ECO:0000256" key="2">
    <source>
        <dbReference type="ARBA" id="ARBA00004906"/>
    </source>
</evidence>
<dbReference type="Proteomes" id="UP000001357">
    <property type="component" value="Unassembled WGS sequence"/>
</dbReference>
<evidence type="ECO:0000313" key="9">
    <source>
        <dbReference type="Proteomes" id="UP000001357"/>
    </source>
</evidence>
<dbReference type="PROSITE" id="PS50237">
    <property type="entry name" value="HECT"/>
    <property type="match status" value="2"/>
</dbReference>
<dbReference type="EMBL" id="CH991547">
    <property type="protein sequence ID" value="EDQ90546.1"/>
    <property type="molecule type" value="Genomic_DNA"/>
</dbReference>
<protein>
    <recommendedName>
        <fullName evidence="3">HECT-type E3 ubiquitin transferase</fullName>
        <ecNumber evidence="3">2.3.2.26</ecNumber>
    </recommendedName>
</protein>
<keyword evidence="4" id="KW-0808">Transferase</keyword>
<feature type="domain" description="HECT" evidence="7">
    <location>
        <begin position="239"/>
        <end position="272"/>
    </location>
</feature>
<dbReference type="PANTHER" id="PTHR11254:SF67">
    <property type="entry name" value="E3 UBIQUITIN-PROTEIN LIGASE HUWE1"/>
    <property type="match status" value="1"/>
</dbReference>
<keyword evidence="9" id="KW-1185">Reference proteome</keyword>
<proteinExistence type="predicted"/>
<dbReference type="Gene3D" id="3.30.2160.10">
    <property type="entry name" value="Hect, E3 ligase catalytic domain"/>
    <property type="match status" value="1"/>
</dbReference>
<evidence type="ECO:0000256" key="5">
    <source>
        <dbReference type="ARBA" id="ARBA00022786"/>
    </source>
</evidence>
<dbReference type="KEGG" id="mbr:MONBRDRAFT_15999"/>
<keyword evidence="5 6" id="KW-0833">Ubl conjugation pathway</keyword>
<dbReference type="eggNOG" id="KOG0939">
    <property type="taxonomic scope" value="Eukaryota"/>
</dbReference>